<dbReference type="PANTHER" id="PTHR11954:SF6">
    <property type="entry name" value="MACROPHAGE MIGRATION INHIBITORY FACTOR"/>
    <property type="match status" value="1"/>
</dbReference>
<keyword evidence="13" id="KW-0732">Signal</keyword>
<dbReference type="InterPro" id="IPR014347">
    <property type="entry name" value="Tautomerase/MIF_sf"/>
</dbReference>
<evidence type="ECO:0000256" key="12">
    <source>
        <dbReference type="ARBA" id="ARBA00042730"/>
    </source>
</evidence>
<dbReference type="GO" id="GO:0004167">
    <property type="term" value="F:dopachrome isomerase activity"/>
    <property type="evidence" value="ECO:0007669"/>
    <property type="project" value="UniProtKB-EC"/>
</dbReference>
<proteinExistence type="inferred from homology"/>
<evidence type="ECO:0000256" key="11">
    <source>
        <dbReference type="ARBA" id="ARBA00041912"/>
    </source>
</evidence>
<reference evidence="14" key="1">
    <citation type="submission" date="2021-01" db="EMBL/GenBank/DDBJ databases">
        <authorList>
            <person name="Corre E."/>
            <person name="Pelletier E."/>
            <person name="Niang G."/>
            <person name="Scheremetjew M."/>
            <person name="Finn R."/>
            <person name="Kale V."/>
            <person name="Holt S."/>
            <person name="Cochrane G."/>
            <person name="Meng A."/>
            <person name="Brown T."/>
            <person name="Cohen L."/>
        </authorList>
    </citation>
    <scope>NUCLEOTIDE SEQUENCE</scope>
    <source>
        <strain evidence="14">CCMP2877</strain>
    </source>
</reference>
<evidence type="ECO:0000256" key="6">
    <source>
        <dbReference type="ARBA" id="ARBA00036735"/>
    </source>
</evidence>
<evidence type="ECO:0000256" key="1">
    <source>
        <dbReference type="ARBA" id="ARBA00004613"/>
    </source>
</evidence>
<accession>A0A7S1UJE6</accession>
<dbReference type="PANTHER" id="PTHR11954">
    <property type="entry name" value="D-DOPACHROME DECARBOXYLASE"/>
    <property type="match status" value="1"/>
</dbReference>
<dbReference type="Pfam" id="PF01187">
    <property type="entry name" value="MIF"/>
    <property type="match status" value="1"/>
</dbReference>
<dbReference type="EC" id="5.3.2.1" evidence="9"/>
<sequence length="161" mass="17113">MRTVAFAFALAAALAPAAAFVALRAGPAARHSARRASAADVASLPGDPSLVLTTSVDLGDKKLEVMKALSKAIVEVTGKPESYVAVCVNDNASVIWAGDEAPCALGIMYSIGAVDQENNGDMTRLFTDILEPFGIEENRIYIQFFDMPRSMVGWSRRTFAG</sequence>
<protein>
    <recommendedName>
        <fullName evidence="12">L-dopachrome isomerase</fullName>
        <ecNumber evidence="9">5.3.2.1</ecNumber>
        <ecNumber evidence="8">5.3.3.12</ecNumber>
    </recommendedName>
    <alternativeName>
        <fullName evidence="10">L-dopachrome tautomerase</fullName>
    </alternativeName>
    <alternativeName>
        <fullName evidence="11">Phenylpyruvate tautomerase</fullName>
    </alternativeName>
</protein>
<name>A0A7S1UJE6_9STRA</name>
<evidence type="ECO:0000256" key="9">
    <source>
        <dbReference type="ARBA" id="ARBA00039086"/>
    </source>
</evidence>
<feature type="chain" id="PRO_5030961192" description="L-dopachrome isomerase" evidence="13">
    <location>
        <begin position="20"/>
        <end position="161"/>
    </location>
</feature>
<dbReference type="GO" id="GO:0050178">
    <property type="term" value="F:phenylpyruvate tautomerase activity"/>
    <property type="evidence" value="ECO:0007669"/>
    <property type="project" value="UniProtKB-EC"/>
</dbReference>
<feature type="signal peptide" evidence="13">
    <location>
        <begin position="1"/>
        <end position="19"/>
    </location>
</feature>
<keyword evidence="3" id="KW-0202">Cytokine</keyword>
<evidence type="ECO:0000256" key="7">
    <source>
        <dbReference type="ARBA" id="ARBA00036823"/>
    </source>
</evidence>
<keyword evidence="4" id="KW-0964">Secreted</keyword>
<evidence type="ECO:0000256" key="5">
    <source>
        <dbReference type="ARBA" id="ARBA00023235"/>
    </source>
</evidence>
<evidence type="ECO:0000256" key="10">
    <source>
        <dbReference type="ARBA" id="ARBA00041631"/>
    </source>
</evidence>
<comment type="catalytic activity">
    <reaction evidence="6">
        <text>3-phenylpyruvate = enol-phenylpyruvate</text>
        <dbReference type="Rhea" id="RHEA:17097"/>
        <dbReference type="ChEBI" id="CHEBI:16815"/>
        <dbReference type="ChEBI" id="CHEBI:18005"/>
        <dbReference type="EC" id="5.3.2.1"/>
    </reaction>
</comment>
<dbReference type="AlphaFoldDB" id="A0A7S1UJE6"/>
<evidence type="ECO:0000256" key="2">
    <source>
        <dbReference type="ARBA" id="ARBA00005851"/>
    </source>
</evidence>
<evidence type="ECO:0000256" key="13">
    <source>
        <dbReference type="SAM" id="SignalP"/>
    </source>
</evidence>
<evidence type="ECO:0000256" key="8">
    <source>
        <dbReference type="ARBA" id="ARBA00038932"/>
    </source>
</evidence>
<dbReference type="SUPFAM" id="SSF55331">
    <property type="entry name" value="Tautomerase/MIF"/>
    <property type="match status" value="1"/>
</dbReference>
<evidence type="ECO:0000313" key="14">
    <source>
        <dbReference type="EMBL" id="CAD9269748.1"/>
    </source>
</evidence>
<dbReference type="GO" id="GO:0005125">
    <property type="term" value="F:cytokine activity"/>
    <property type="evidence" value="ECO:0007669"/>
    <property type="project" value="UniProtKB-KW"/>
</dbReference>
<comment type="similarity">
    <text evidence="2">Belongs to the MIF family.</text>
</comment>
<comment type="catalytic activity">
    <reaction evidence="7">
        <text>L-dopachrome = 5,6-dihydroxyindole-2-carboxylate</text>
        <dbReference type="Rhea" id="RHEA:13041"/>
        <dbReference type="ChEBI" id="CHEBI:16875"/>
        <dbReference type="ChEBI" id="CHEBI:57509"/>
        <dbReference type="EC" id="5.3.3.12"/>
    </reaction>
</comment>
<dbReference type="EMBL" id="HBGJ01044895">
    <property type="protein sequence ID" value="CAD9269748.1"/>
    <property type="molecule type" value="Transcribed_RNA"/>
</dbReference>
<comment type="subcellular location">
    <subcellularLocation>
        <location evidence="1">Secreted</location>
    </subcellularLocation>
</comment>
<dbReference type="EC" id="5.3.3.12" evidence="8"/>
<dbReference type="InterPro" id="IPR001398">
    <property type="entry name" value="Macrophage_inhib_fac"/>
</dbReference>
<keyword evidence="5" id="KW-0413">Isomerase</keyword>
<organism evidence="14">
    <name type="scientific">Phaeomonas parva</name>
    <dbReference type="NCBI Taxonomy" id="124430"/>
    <lineage>
        <taxon>Eukaryota</taxon>
        <taxon>Sar</taxon>
        <taxon>Stramenopiles</taxon>
        <taxon>Ochrophyta</taxon>
        <taxon>Pinguiophyceae</taxon>
        <taxon>Pinguiochrysidales</taxon>
        <taxon>Pinguiochrysidaceae</taxon>
        <taxon>Phaeomonas</taxon>
    </lineage>
</organism>
<evidence type="ECO:0000256" key="3">
    <source>
        <dbReference type="ARBA" id="ARBA00022514"/>
    </source>
</evidence>
<evidence type="ECO:0000256" key="4">
    <source>
        <dbReference type="ARBA" id="ARBA00022525"/>
    </source>
</evidence>
<dbReference type="Gene3D" id="3.30.429.10">
    <property type="entry name" value="Macrophage Migration Inhibitory Factor"/>
    <property type="match status" value="1"/>
</dbReference>
<gene>
    <name evidence="14" type="ORF">PPAR1163_LOCUS28185</name>
</gene>
<dbReference type="GO" id="GO:0005615">
    <property type="term" value="C:extracellular space"/>
    <property type="evidence" value="ECO:0007669"/>
    <property type="project" value="UniProtKB-KW"/>
</dbReference>